<dbReference type="SUPFAM" id="SSF57716">
    <property type="entry name" value="Glucocorticoid receptor-like (DNA-binding domain)"/>
    <property type="match status" value="1"/>
</dbReference>
<dbReference type="Pfam" id="PF01246">
    <property type="entry name" value="Ribosomal_L24e"/>
    <property type="match status" value="1"/>
</dbReference>
<dbReference type="Gene3D" id="2.30.170.20">
    <property type="entry name" value="Ribosomal protein L24e"/>
    <property type="match status" value="1"/>
</dbReference>
<dbReference type="GO" id="GO:1902626">
    <property type="term" value="P:assembly of large subunit precursor of preribosome"/>
    <property type="evidence" value="ECO:0007669"/>
    <property type="project" value="UniProtKB-ARBA"/>
</dbReference>
<accession>A0A9P5H396</accession>
<name>A0A9P5H396_9HYPO</name>
<feature type="compositionally biased region" description="Acidic residues" evidence="4">
    <location>
        <begin position="181"/>
        <end position="220"/>
    </location>
</feature>
<keyword evidence="3" id="KW-0690">Ribosome biogenesis</keyword>
<reference evidence="6" key="1">
    <citation type="submission" date="2020-03" db="EMBL/GenBank/DDBJ databases">
        <title>Draft Genome Sequence of Cylindrodendrum hubeiense.</title>
        <authorList>
            <person name="Buettner E."/>
            <person name="Kellner H."/>
        </authorList>
    </citation>
    <scope>NUCLEOTIDE SEQUENCE</scope>
    <source>
        <strain evidence="6">IHI 201604</strain>
    </source>
</reference>
<evidence type="ECO:0000256" key="1">
    <source>
        <dbReference type="ARBA" id="ARBA00005647"/>
    </source>
</evidence>
<organism evidence="6 7">
    <name type="scientific">Cylindrodendrum hubeiense</name>
    <dbReference type="NCBI Taxonomy" id="595255"/>
    <lineage>
        <taxon>Eukaryota</taxon>
        <taxon>Fungi</taxon>
        <taxon>Dikarya</taxon>
        <taxon>Ascomycota</taxon>
        <taxon>Pezizomycotina</taxon>
        <taxon>Sordariomycetes</taxon>
        <taxon>Hypocreomycetidae</taxon>
        <taxon>Hypocreales</taxon>
        <taxon>Nectriaceae</taxon>
        <taxon>Cylindrodendrum</taxon>
    </lineage>
</organism>
<evidence type="ECO:0000313" key="6">
    <source>
        <dbReference type="EMBL" id="KAF7543984.1"/>
    </source>
</evidence>
<gene>
    <name evidence="6" type="ORF">G7Z17_g10305</name>
</gene>
<dbReference type="InterPro" id="IPR000988">
    <property type="entry name" value="Ribosomal_eL24-rel_N"/>
</dbReference>
<dbReference type="PANTHER" id="PTHR10792">
    <property type="entry name" value="60S RIBOSOMAL PROTEIN L24"/>
    <property type="match status" value="1"/>
</dbReference>
<evidence type="ECO:0000256" key="3">
    <source>
        <dbReference type="ARBA" id="ARBA00022517"/>
    </source>
</evidence>
<dbReference type="Proteomes" id="UP000722485">
    <property type="component" value="Unassembled WGS sequence"/>
</dbReference>
<keyword evidence="7" id="KW-1185">Reference proteome</keyword>
<evidence type="ECO:0000256" key="4">
    <source>
        <dbReference type="SAM" id="MobiDB-lite"/>
    </source>
</evidence>
<dbReference type="OrthoDB" id="10262490at2759"/>
<dbReference type="PANTHER" id="PTHR10792:SF8">
    <property type="entry name" value="RIBOSOME BIOGENESIS PROTEIN RLP24-RELATED"/>
    <property type="match status" value="1"/>
</dbReference>
<dbReference type="GO" id="GO:0003735">
    <property type="term" value="F:structural constituent of ribosome"/>
    <property type="evidence" value="ECO:0007669"/>
    <property type="project" value="InterPro"/>
</dbReference>
<feature type="region of interest" description="Disordered" evidence="4">
    <location>
        <begin position="175"/>
        <end position="220"/>
    </location>
</feature>
<dbReference type="GO" id="GO:0005730">
    <property type="term" value="C:nucleolus"/>
    <property type="evidence" value="ECO:0007669"/>
    <property type="project" value="TreeGrafter"/>
</dbReference>
<dbReference type="SMART" id="SM00746">
    <property type="entry name" value="TRASH"/>
    <property type="match status" value="1"/>
</dbReference>
<proteinExistence type="inferred from homology"/>
<comment type="caution">
    <text evidence="6">The sequence shown here is derived from an EMBL/GenBank/DDBJ whole genome shotgun (WGS) entry which is preliminary data.</text>
</comment>
<dbReference type="AlphaFoldDB" id="A0A9P5H396"/>
<feature type="domain" description="TRASH" evidence="5">
    <location>
        <begin position="6"/>
        <end position="44"/>
    </location>
</feature>
<dbReference type="InterPro" id="IPR011017">
    <property type="entry name" value="TRASH_dom"/>
</dbReference>
<dbReference type="FunFam" id="2.30.170.20:FF:000001">
    <property type="entry name" value="probable ribosome biogenesis protein RLP24"/>
    <property type="match status" value="1"/>
</dbReference>
<evidence type="ECO:0000313" key="7">
    <source>
        <dbReference type="Proteomes" id="UP000722485"/>
    </source>
</evidence>
<evidence type="ECO:0000259" key="5">
    <source>
        <dbReference type="SMART" id="SM00746"/>
    </source>
</evidence>
<dbReference type="EMBL" id="JAANBB010000328">
    <property type="protein sequence ID" value="KAF7543984.1"/>
    <property type="molecule type" value="Genomic_DNA"/>
</dbReference>
<sequence>MRIETCYFCSRPAYPSKGITFVRNDARVFRFCRSKCHKNFKMKRNPRKLKWTKAFRKAAGKEMTVDSTLQFAVRRHEPIRYDRDLMGKTLKAMERVSEIRSRRERVFYKKRMAGKKERELALARKLVAENEHLLPRLRGSEKRRLREQGLTEAEIEEIEPERERVKAFGGEKKRVAIALEHDEDEDDEDAEQDGMDDDDEDDENDVDIEGMDVEGMEVDA</sequence>
<dbReference type="InterPro" id="IPR056366">
    <property type="entry name" value="Ribosomal_eL24"/>
</dbReference>
<dbReference type="CDD" id="cd00472">
    <property type="entry name" value="Ribosomal_L24e_L24"/>
    <property type="match status" value="1"/>
</dbReference>
<comment type="similarity">
    <text evidence="1">Belongs to the eukaryotic ribosomal protein eL24 family.</text>
</comment>
<dbReference type="InterPro" id="IPR038630">
    <property type="entry name" value="L24e/L24_sf"/>
</dbReference>
<evidence type="ECO:0000256" key="2">
    <source>
        <dbReference type="ARBA" id="ARBA00018397"/>
    </source>
</evidence>
<protein>
    <recommendedName>
        <fullName evidence="2">Ribosome biogenesis protein RLP24</fullName>
    </recommendedName>
</protein>